<dbReference type="RefSeq" id="WP_237484033.1">
    <property type="nucleotide sequence ID" value="NZ_CAKLCM010000002.1"/>
</dbReference>
<keyword evidence="2" id="KW-1185">Reference proteome</keyword>
<comment type="caution">
    <text evidence="1">The sequence shown here is derived from an EMBL/GenBank/DDBJ whole genome shotgun (WGS) entry which is preliminary data.</text>
</comment>
<dbReference type="Proteomes" id="UP000838160">
    <property type="component" value="Unassembled WGS sequence"/>
</dbReference>
<proteinExistence type="predicted"/>
<evidence type="ECO:0008006" key="3">
    <source>
        <dbReference type="Google" id="ProtNLM"/>
    </source>
</evidence>
<evidence type="ECO:0000313" key="1">
    <source>
        <dbReference type="EMBL" id="CAH0525505.1"/>
    </source>
</evidence>
<evidence type="ECO:0000313" key="2">
    <source>
        <dbReference type="Proteomes" id="UP000838160"/>
    </source>
</evidence>
<organism evidence="1 2">
    <name type="scientific">Vibrio hippocampi</name>
    <dbReference type="NCBI Taxonomy" id="654686"/>
    <lineage>
        <taxon>Bacteria</taxon>
        <taxon>Pseudomonadati</taxon>
        <taxon>Pseudomonadota</taxon>
        <taxon>Gammaproteobacteria</taxon>
        <taxon>Vibrionales</taxon>
        <taxon>Vibrionaceae</taxon>
        <taxon>Vibrio</taxon>
    </lineage>
</organism>
<protein>
    <recommendedName>
        <fullName evidence="3">DUF2857 domain-containing protein</fullName>
    </recommendedName>
</protein>
<sequence length="217" mass="25093">MDHEARQQFGLLLTDHEKLLDILASSVDMLEDYPELRAFLVEKNEQSVSFRTAIRKKTFSKDDYRDEILARLDTLGYDICTSNGFDMDFIINHVASICGDDIGKIQSLNVKQLNASNLSKLLHMMSLAVYAEVDDKPNEFPFLSIRGQANVKFWRKLDEVHIAYINGYSTHWKLNSWCKDSLGLSCPQSAIRFFKRYGDPSDVIEWVEWKKAKDKSR</sequence>
<gene>
    <name evidence="1" type="ORF">VHP8226_01030</name>
</gene>
<name>A0ABM8ZGJ9_9VIBR</name>
<dbReference type="EMBL" id="CAKLCM010000002">
    <property type="protein sequence ID" value="CAH0525505.1"/>
    <property type="molecule type" value="Genomic_DNA"/>
</dbReference>
<reference evidence="1" key="1">
    <citation type="submission" date="2021-12" db="EMBL/GenBank/DDBJ databases">
        <authorList>
            <person name="Rodrigo-Torres L."/>
            <person name="Arahal R. D."/>
            <person name="Lucena T."/>
        </authorList>
    </citation>
    <scope>NUCLEOTIDE SEQUENCE</scope>
    <source>
        <strain evidence="1">CECT 8226</strain>
    </source>
</reference>
<accession>A0ABM8ZGJ9</accession>